<evidence type="ECO:0000256" key="1">
    <source>
        <dbReference type="ARBA" id="ARBA00022516"/>
    </source>
</evidence>
<evidence type="ECO:0000313" key="10">
    <source>
        <dbReference type="EMBL" id="TDU43173.1"/>
    </source>
</evidence>
<comment type="caution">
    <text evidence="10">The sequence shown here is derived from an EMBL/GenBank/DDBJ whole genome shotgun (WGS) entry which is preliminary data.</text>
</comment>
<accession>A0A4R7Q6F3</accession>
<dbReference type="NCBIfam" id="TIGR01769">
    <property type="entry name" value="GGGP"/>
    <property type="match status" value="1"/>
</dbReference>
<comment type="similarity">
    <text evidence="9">Belongs to the GGGP/HepGP synthase family. Group II subfamily.</text>
</comment>
<keyword evidence="6 9" id="KW-0594">Phospholipid biosynthesis</keyword>
<evidence type="ECO:0000256" key="2">
    <source>
        <dbReference type="ARBA" id="ARBA00022679"/>
    </source>
</evidence>
<dbReference type="Proteomes" id="UP000294689">
    <property type="component" value="Unassembled WGS sequence"/>
</dbReference>
<evidence type="ECO:0000256" key="8">
    <source>
        <dbReference type="ARBA" id="ARBA00047288"/>
    </source>
</evidence>
<keyword evidence="4 9" id="KW-0460">Magnesium</keyword>
<dbReference type="GO" id="GO:0120536">
    <property type="term" value="F:heptaprenylglyceryl phosphate synthase activity"/>
    <property type="evidence" value="ECO:0007669"/>
    <property type="project" value="UniProtKB-ARBA"/>
</dbReference>
<keyword evidence="5 9" id="KW-0443">Lipid metabolism</keyword>
<proteinExistence type="inferred from homology"/>
<keyword evidence="11" id="KW-1185">Reference proteome</keyword>
<keyword evidence="7 9" id="KW-1208">Phospholipid metabolism</keyword>
<evidence type="ECO:0000256" key="5">
    <source>
        <dbReference type="ARBA" id="ARBA00023098"/>
    </source>
</evidence>
<keyword evidence="1 9" id="KW-0444">Lipid biosynthesis</keyword>
<dbReference type="OrthoDB" id="9807235at2"/>
<evidence type="ECO:0000256" key="6">
    <source>
        <dbReference type="ARBA" id="ARBA00023209"/>
    </source>
</evidence>
<comment type="function">
    <text evidence="9">Prenyltransferase that catalyzes the transfer of the geranylgeranyl moiety of geranylgeranyl diphosphate (GGPP) to the C3 hydroxyl of sn-glycerol-1-phosphate (G1P).</text>
</comment>
<dbReference type="HAMAP" id="MF_00112">
    <property type="entry name" value="GGGP_HepGP_synthase"/>
    <property type="match status" value="1"/>
</dbReference>
<feature type="binding site" evidence="9">
    <location>
        <position position="31"/>
    </location>
    <ligand>
        <name>Mg(2+)</name>
        <dbReference type="ChEBI" id="CHEBI:18420"/>
    </ligand>
</feature>
<reference evidence="10 11" key="1">
    <citation type="submission" date="2019-03" db="EMBL/GenBank/DDBJ databases">
        <title>Genomic Encyclopedia of Archaeal and Bacterial Type Strains, Phase II (KMG-II): from individual species to whole genera.</title>
        <authorList>
            <person name="Goeker M."/>
        </authorList>
    </citation>
    <scope>NUCLEOTIDE SEQUENCE [LARGE SCALE GENOMIC DNA]</scope>
    <source>
        <strain evidence="10 11">DSM 28135</strain>
    </source>
</reference>
<gene>
    <name evidence="10" type="ORF">BXY82_0580</name>
</gene>
<dbReference type="GO" id="GO:0046474">
    <property type="term" value="P:glycerophospholipid biosynthetic process"/>
    <property type="evidence" value="ECO:0007669"/>
    <property type="project" value="UniProtKB-UniRule"/>
</dbReference>
<feature type="binding site" evidence="9">
    <location>
        <begin position="233"/>
        <end position="234"/>
    </location>
    <ligand>
        <name>sn-glycerol 1-phosphate</name>
        <dbReference type="ChEBI" id="CHEBI:57685"/>
    </ligand>
</feature>
<feature type="binding site" evidence="9">
    <location>
        <begin position="211"/>
        <end position="212"/>
    </location>
    <ligand>
        <name>sn-glycerol 1-phosphate</name>
        <dbReference type="ChEBI" id="CHEBI:57685"/>
    </ligand>
</feature>
<dbReference type="AlphaFoldDB" id="A0A4R7Q6F3"/>
<protein>
    <recommendedName>
        <fullName evidence="9">Geranylgeranylglyceryl phosphate synthase</fullName>
        <shortName evidence="9">GGGP synthase</shortName>
        <shortName evidence="9">GGGPS</shortName>
        <ecNumber evidence="9">2.5.1.41</ecNumber>
    </recommendedName>
    <alternativeName>
        <fullName evidence="9">(S)-3-O-geranylgeranylglyceryl phosphate synthase</fullName>
    </alternativeName>
    <alternativeName>
        <fullName evidence="9">Phosphoglycerol geranylgeranyltransferase</fullName>
    </alternativeName>
</protein>
<keyword evidence="3 9" id="KW-0479">Metal-binding</keyword>
<dbReference type="InterPro" id="IPR038597">
    <property type="entry name" value="GGGP/HepGP_synthase_sf"/>
</dbReference>
<feature type="binding site" evidence="9">
    <location>
        <position position="60"/>
    </location>
    <ligand>
        <name>Mg(2+)</name>
        <dbReference type="ChEBI" id="CHEBI:18420"/>
    </ligand>
</feature>
<comment type="catalytic activity">
    <reaction evidence="8 9">
        <text>sn-glycerol 1-phosphate + (2E,6E,10E)-geranylgeranyl diphosphate = sn-3-O-(geranylgeranyl)glycerol 1-phosphate + diphosphate</text>
        <dbReference type="Rhea" id="RHEA:23404"/>
        <dbReference type="ChEBI" id="CHEBI:33019"/>
        <dbReference type="ChEBI" id="CHEBI:57677"/>
        <dbReference type="ChEBI" id="CHEBI:57685"/>
        <dbReference type="ChEBI" id="CHEBI:58756"/>
        <dbReference type="EC" id="2.5.1.41"/>
    </reaction>
</comment>
<dbReference type="Gene3D" id="3.20.20.390">
    <property type="entry name" value="FMN-linked oxidoreductases"/>
    <property type="match status" value="1"/>
</dbReference>
<dbReference type="EMBL" id="SOBW01000007">
    <property type="protein sequence ID" value="TDU43173.1"/>
    <property type="molecule type" value="Genomic_DNA"/>
</dbReference>
<evidence type="ECO:0000256" key="3">
    <source>
        <dbReference type="ARBA" id="ARBA00022723"/>
    </source>
</evidence>
<evidence type="ECO:0000256" key="4">
    <source>
        <dbReference type="ARBA" id="ARBA00022842"/>
    </source>
</evidence>
<comment type="cofactor">
    <cofactor evidence="9">
        <name>Mg(2+)</name>
        <dbReference type="ChEBI" id="CHEBI:18420"/>
    </cofactor>
</comment>
<dbReference type="NCBIfam" id="NF003198">
    <property type="entry name" value="PRK04169.1-2"/>
    <property type="match status" value="1"/>
</dbReference>
<name>A0A4R7Q6F3_9FLAO</name>
<dbReference type="PANTHER" id="PTHR40029">
    <property type="match status" value="1"/>
</dbReference>
<feature type="binding site" evidence="9">
    <location>
        <begin position="180"/>
        <end position="186"/>
    </location>
    <ligand>
        <name>sn-glycerol 1-phosphate</name>
        <dbReference type="ChEBI" id="CHEBI:57685"/>
    </ligand>
</feature>
<dbReference type="GO" id="GO:0047294">
    <property type="term" value="F:phosphoglycerol geranylgeranyltransferase activity"/>
    <property type="evidence" value="ECO:0007669"/>
    <property type="project" value="UniProtKB-UniRule"/>
</dbReference>
<dbReference type="InterPro" id="IPR010946">
    <property type="entry name" value="GGGP_synth"/>
</dbReference>
<dbReference type="Pfam" id="PF01884">
    <property type="entry name" value="PcrB"/>
    <property type="match status" value="1"/>
</dbReference>
<sequence>MPVVVNNQKEVFQNIVASINKGERLLAILIDPDKMELERVSDFMSKVKASIATHIFVGGSTVDPFKTDELIQKLKGLTELPIVIFPGDVSQLSSHAHALLFLSLVSGRNPEYLIGKQIEAVSVLRTMNIETIPTGYLLIENGKETAVERVTQTKPLSRHDIQHIVDTAVASQLLGMKCIYLEAGSGAIQPITADIIQAVKEELTIPLIIGGGITSKQQLDNAYEAGADLVVIGTAFEENASFFEELNT</sequence>
<keyword evidence="2 9" id="KW-0808">Transferase</keyword>
<dbReference type="NCBIfam" id="TIGR01768">
    <property type="entry name" value="GGGP-family"/>
    <property type="match status" value="1"/>
</dbReference>
<dbReference type="EC" id="2.5.1.41" evidence="9"/>
<dbReference type="RefSeq" id="WP_133756657.1">
    <property type="nucleotide sequence ID" value="NZ_SOBW01000007.1"/>
</dbReference>
<dbReference type="PANTHER" id="PTHR40029:SF2">
    <property type="entry name" value="HEPTAPRENYLGLYCERYL PHOSPHATE SYNTHASE"/>
    <property type="match status" value="1"/>
</dbReference>
<evidence type="ECO:0000256" key="9">
    <source>
        <dbReference type="HAMAP-Rule" id="MF_00112"/>
    </source>
</evidence>
<dbReference type="SUPFAM" id="SSF51395">
    <property type="entry name" value="FMN-linked oxidoreductases"/>
    <property type="match status" value="1"/>
</dbReference>
<evidence type="ECO:0000313" key="11">
    <source>
        <dbReference type="Proteomes" id="UP000294689"/>
    </source>
</evidence>
<dbReference type="GO" id="GO:0005737">
    <property type="term" value="C:cytoplasm"/>
    <property type="evidence" value="ECO:0007669"/>
    <property type="project" value="InterPro"/>
</dbReference>
<dbReference type="InterPro" id="IPR008205">
    <property type="entry name" value="GGGP_HepGP_synthase"/>
</dbReference>
<organism evidence="10 11">
    <name type="scientific">Gelidibacter sediminis</name>
    <dbReference type="NCBI Taxonomy" id="1608710"/>
    <lineage>
        <taxon>Bacteria</taxon>
        <taxon>Pseudomonadati</taxon>
        <taxon>Bacteroidota</taxon>
        <taxon>Flavobacteriia</taxon>
        <taxon>Flavobacteriales</taxon>
        <taxon>Flavobacteriaceae</taxon>
        <taxon>Gelidibacter</taxon>
    </lineage>
</organism>
<comment type="caution">
    <text evidence="9">Lacks conserved residue(s) required for the propagation of feature annotation.</text>
</comment>
<dbReference type="InterPro" id="IPR039074">
    <property type="entry name" value="GGGP/HepGP_synthase_I"/>
</dbReference>
<dbReference type="GO" id="GO:0000287">
    <property type="term" value="F:magnesium ion binding"/>
    <property type="evidence" value="ECO:0007669"/>
    <property type="project" value="UniProtKB-UniRule"/>
</dbReference>
<evidence type="ECO:0000256" key="7">
    <source>
        <dbReference type="ARBA" id="ARBA00023264"/>
    </source>
</evidence>